<sequence length="123" mass="12801">MSRLPAVALVESLDPDAVEVSPEAPAAPGAGAVDALRRRLSGSTAREHVVLDFLEDDLREARAALSAVAAYVANVEAALSDGEPSQQRLLSLALGGAPAERLDYLSGVLGSVRRRLAQVAARM</sequence>
<dbReference type="KEGG" id="acp:A2cp1_1444"/>
<dbReference type="HOGENOM" id="CLU_2068193_0_0_7"/>
<keyword evidence="2" id="KW-1185">Reference proteome</keyword>
<proteinExistence type="predicted"/>
<accession>B8JH86</accession>
<evidence type="ECO:0000313" key="2">
    <source>
        <dbReference type="Proteomes" id="UP000007089"/>
    </source>
</evidence>
<evidence type="ECO:0000313" key="1">
    <source>
        <dbReference type="EMBL" id="ACL64788.1"/>
    </source>
</evidence>
<organism evidence="1 2">
    <name type="scientific">Anaeromyxobacter dehalogenans (strain ATCC BAA-258 / DSM 21875 / 2CP-1)</name>
    <dbReference type="NCBI Taxonomy" id="455488"/>
    <lineage>
        <taxon>Bacteria</taxon>
        <taxon>Pseudomonadati</taxon>
        <taxon>Myxococcota</taxon>
        <taxon>Myxococcia</taxon>
        <taxon>Myxococcales</taxon>
        <taxon>Cystobacterineae</taxon>
        <taxon>Anaeromyxobacteraceae</taxon>
        <taxon>Anaeromyxobacter</taxon>
    </lineage>
</organism>
<dbReference type="Proteomes" id="UP000007089">
    <property type="component" value="Chromosome"/>
</dbReference>
<name>B8JH86_ANAD2</name>
<gene>
    <name evidence="1" type="ordered locus">A2cp1_1444</name>
</gene>
<dbReference type="EMBL" id="CP001359">
    <property type="protein sequence ID" value="ACL64788.1"/>
    <property type="molecule type" value="Genomic_DNA"/>
</dbReference>
<reference evidence="1" key="1">
    <citation type="submission" date="2009-01" db="EMBL/GenBank/DDBJ databases">
        <title>Complete sequence of Anaeromyxobacter dehalogenans 2CP-1.</title>
        <authorList>
            <consortium name="US DOE Joint Genome Institute"/>
            <person name="Lucas S."/>
            <person name="Copeland A."/>
            <person name="Lapidus A."/>
            <person name="Glavina del Rio T."/>
            <person name="Dalin E."/>
            <person name="Tice H."/>
            <person name="Bruce D."/>
            <person name="Goodwin L."/>
            <person name="Pitluck S."/>
            <person name="Saunders E."/>
            <person name="Brettin T."/>
            <person name="Detter J.C."/>
            <person name="Han C."/>
            <person name="Larimer F."/>
            <person name="Land M."/>
            <person name="Hauser L."/>
            <person name="Kyrpides N."/>
            <person name="Ovchinnikova G."/>
            <person name="Beliaev A.S."/>
            <person name="Richardson P."/>
        </authorList>
    </citation>
    <scope>NUCLEOTIDE SEQUENCE</scope>
    <source>
        <strain evidence="1">2CP-1</strain>
    </source>
</reference>
<dbReference type="RefSeq" id="WP_012525400.1">
    <property type="nucleotide sequence ID" value="NC_011891.1"/>
</dbReference>
<protein>
    <submittedName>
        <fullName evidence="1">Uncharacterized protein</fullName>
    </submittedName>
</protein>
<dbReference type="AlphaFoldDB" id="B8JH86"/>